<proteinExistence type="predicted"/>
<dbReference type="AlphaFoldDB" id="A0A9D4C2D2"/>
<reference evidence="2" key="1">
    <citation type="journal article" date="2019" name="bioRxiv">
        <title>The Genome of the Zebra Mussel, Dreissena polymorpha: A Resource for Invasive Species Research.</title>
        <authorList>
            <person name="McCartney M.A."/>
            <person name="Auch B."/>
            <person name="Kono T."/>
            <person name="Mallez S."/>
            <person name="Zhang Y."/>
            <person name="Obille A."/>
            <person name="Becker A."/>
            <person name="Abrahante J.E."/>
            <person name="Garbe J."/>
            <person name="Badalamenti J.P."/>
            <person name="Herman A."/>
            <person name="Mangelson H."/>
            <person name="Liachko I."/>
            <person name="Sullivan S."/>
            <person name="Sone E.D."/>
            <person name="Koren S."/>
            <person name="Silverstein K.A.T."/>
            <person name="Beckman K.B."/>
            <person name="Gohl D.M."/>
        </authorList>
    </citation>
    <scope>NUCLEOTIDE SEQUENCE</scope>
    <source>
        <strain evidence="2">Duluth1</strain>
        <tissue evidence="2">Whole animal</tissue>
    </source>
</reference>
<reference evidence="2" key="2">
    <citation type="submission" date="2020-11" db="EMBL/GenBank/DDBJ databases">
        <authorList>
            <person name="McCartney M.A."/>
            <person name="Auch B."/>
            <person name="Kono T."/>
            <person name="Mallez S."/>
            <person name="Becker A."/>
            <person name="Gohl D.M."/>
            <person name="Silverstein K.A.T."/>
            <person name="Koren S."/>
            <person name="Bechman K.B."/>
            <person name="Herman A."/>
            <person name="Abrahante J.E."/>
            <person name="Garbe J."/>
        </authorList>
    </citation>
    <scope>NUCLEOTIDE SEQUENCE</scope>
    <source>
        <strain evidence="2">Duluth1</strain>
        <tissue evidence="2">Whole animal</tissue>
    </source>
</reference>
<organism evidence="2 3">
    <name type="scientific">Dreissena polymorpha</name>
    <name type="common">Zebra mussel</name>
    <name type="synonym">Mytilus polymorpha</name>
    <dbReference type="NCBI Taxonomy" id="45954"/>
    <lineage>
        <taxon>Eukaryota</taxon>
        <taxon>Metazoa</taxon>
        <taxon>Spiralia</taxon>
        <taxon>Lophotrochozoa</taxon>
        <taxon>Mollusca</taxon>
        <taxon>Bivalvia</taxon>
        <taxon>Autobranchia</taxon>
        <taxon>Heteroconchia</taxon>
        <taxon>Euheterodonta</taxon>
        <taxon>Imparidentia</taxon>
        <taxon>Neoheterodontei</taxon>
        <taxon>Myida</taxon>
        <taxon>Dreissenoidea</taxon>
        <taxon>Dreissenidae</taxon>
        <taxon>Dreissena</taxon>
    </lineage>
</organism>
<protein>
    <submittedName>
        <fullName evidence="2">Uncharacterized protein</fullName>
    </submittedName>
</protein>
<sequence length="59" mass="6659">MKGKSNSEEEPSGLRGNNTGKSNSEEEATVFEALTQQHFTFLKLCLIIYVHRDIRESTS</sequence>
<name>A0A9D4C2D2_DREPO</name>
<feature type="region of interest" description="Disordered" evidence="1">
    <location>
        <begin position="1"/>
        <end position="26"/>
    </location>
</feature>
<evidence type="ECO:0000313" key="3">
    <source>
        <dbReference type="Proteomes" id="UP000828390"/>
    </source>
</evidence>
<dbReference type="EMBL" id="JAIWYP010000013">
    <property type="protein sequence ID" value="KAH3715867.1"/>
    <property type="molecule type" value="Genomic_DNA"/>
</dbReference>
<accession>A0A9D4C2D2</accession>
<comment type="caution">
    <text evidence="2">The sequence shown here is derived from an EMBL/GenBank/DDBJ whole genome shotgun (WGS) entry which is preliminary data.</text>
</comment>
<dbReference type="Proteomes" id="UP000828390">
    <property type="component" value="Unassembled WGS sequence"/>
</dbReference>
<keyword evidence="3" id="KW-1185">Reference proteome</keyword>
<evidence type="ECO:0000313" key="2">
    <source>
        <dbReference type="EMBL" id="KAH3715867.1"/>
    </source>
</evidence>
<evidence type="ECO:0000256" key="1">
    <source>
        <dbReference type="SAM" id="MobiDB-lite"/>
    </source>
</evidence>
<gene>
    <name evidence="2" type="ORF">DPMN_058581</name>
</gene>